<evidence type="ECO:0000259" key="1">
    <source>
        <dbReference type="Pfam" id="PF23013"/>
    </source>
</evidence>
<dbReference type="GO" id="GO:1990130">
    <property type="term" value="C:GATOR1 complex"/>
    <property type="evidence" value="ECO:0007669"/>
    <property type="project" value="TreeGrafter"/>
</dbReference>
<dbReference type="Pfam" id="PF23013">
    <property type="entry name" value="IML1_N"/>
    <property type="match status" value="1"/>
</dbReference>
<dbReference type="GO" id="GO:0005765">
    <property type="term" value="C:lysosomal membrane"/>
    <property type="evidence" value="ECO:0007669"/>
    <property type="project" value="TreeGrafter"/>
</dbReference>
<name>A0A0L0FC22_9EUKA</name>
<proteinExistence type="predicted"/>
<dbReference type="RefSeq" id="XP_014147520.1">
    <property type="nucleotide sequence ID" value="XM_014292045.1"/>
</dbReference>
<dbReference type="GeneID" id="25914327"/>
<gene>
    <name evidence="2" type="ORF">SARC_13823</name>
</gene>
<dbReference type="InterPro" id="IPR055213">
    <property type="entry name" value="IML1_double_psi_beta_barrel"/>
</dbReference>
<protein>
    <recommendedName>
        <fullName evidence="1">IML1 N-terminal double psi beta-barrel domain-containing protein</fullName>
    </recommendedName>
</protein>
<dbReference type="InterPro" id="IPR027244">
    <property type="entry name" value="IML1"/>
</dbReference>
<reference evidence="2 3" key="1">
    <citation type="submission" date="2011-02" db="EMBL/GenBank/DDBJ databases">
        <title>The Genome Sequence of Sphaeroforma arctica JP610.</title>
        <authorList>
            <consortium name="The Broad Institute Genome Sequencing Platform"/>
            <person name="Russ C."/>
            <person name="Cuomo C."/>
            <person name="Young S.K."/>
            <person name="Zeng Q."/>
            <person name="Gargeya S."/>
            <person name="Alvarado L."/>
            <person name="Berlin A."/>
            <person name="Chapman S.B."/>
            <person name="Chen Z."/>
            <person name="Freedman E."/>
            <person name="Gellesch M."/>
            <person name="Goldberg J."/>
            <person name="Griggs A."/>
            <person name="Gujja S."/>
            <person name="Heilman E."/>
            <person name="Heiman D."/>
            <person name="Howarth C."/>
            <person name="Mehta T."/>
            <person name="Neiman D."/>
            <person name="Pearson M."/>
            <person name="Roberts A."/>
            <person name="Saif S."/>
            <person name="Shea T."/>
            <person name="Shenoy N."/>
            <person name="Sisk P."/>
            <person name="Stolte C."/>
            <person name="Sykes S."/>
            <person name="White J."/>
            <person name="Yandava C."/>
            <person name="Burger G."/>
            <person name="Gray M.W."/>
            <person name="Holland P.W.H."/>
            <person name="King N."/>
            <person name="Lang F.B.F."/>
            <person name="Roger A.J."/>
            <person name="Ruiz-Trillo I."/>
            <person name="Haas B."/>
            <person name="Nusbaum C."/>
            <person name="Birren B."/>
        </authorList>
    </citation>
    <scope>NUCLEOTIDE SEQUENCE [LARGE SCALE GENOMIC DNA]</scope>
    <source>
        <strain evidence="2 3">JP610</strain>
    </source>
</reference>
<feature type="non-terminal residue" evidence="2">
    <location>
        <position position="120"/>
    </location>
</feature>
<evidence type="ECO:0000313" key="3">
    <source>
        <dbReference type="Proteomes" id="UP000054560"/>
    </source>
</evidence>
<dbReference type="PANTHER" id="PTHR13179:SF8">
    <property type="entry name" value="GATOR COMPLEX PROTEIN DEPDC5"/>
    <property type="match status" value="1"/>
</dbReference>
<keyword evidence="3" id="KW-1185">Reference proteome</keyword>
<feature type="domain" description="IML1 N-terminal double psi beta-barrel" evidence="1">
    <location>
        <begin position="7"/>
        <end position="102"/>
    </location>
</feature>
<dbReference type="GO" id="GO:1904262">
    <property type="term" value="P:negative regulation of TORC1 signaling"/>
    <property type="evidence" value="ECO:0007669"/>
    <property type="project" value="TreeGrafter"/>
</dbReference>
<accession>A0A0L0FC22</accession>
<dbReference type="AlphaFoldDB" id="A0A0L0FC22"/>
<dbReference type="GO" id="GO:0010508">
    <property type="term" value="P:positive regulation of autophagy"/>
    <property type="evidence" value="ECO:0007669"/>
    <property type="project" value="TreeGrafter"/>
</dbReference>
<dbReference type="GO" id="GO:0034198">
    <property type="term" value="P:cellular response to amino acid starvation"/>
    <property type="evidence" value="ECO:0007669"/>
    <property type="project" value="TreeGrafter"/>
</dbReference>
<dbReference type="GO" id="GO:0005096">
    <property type="term" value="F:GTPase activator activity"/>
    <property type="evidence" value="ECO:0007669"/>
    <property type="project" value="InterPro"/>
</dbReference>
<dbReference type="PANTHER" id="PTHR13179">
    <property type="entry name" value="DEP DOMAIN CONTAINING PROTEIN 5"/>
    <property type="match status" value="1"/>
</dbReference>
<sequence length="120" mass="13201">MERPNNSKLWIHQKEFNAEIVISPDVLIVGVGDVVGVRCLDVFGTNGSNQGNGSNGNELYLEVTQNTIQEGLALKKKNGTVSVAKEVAETFGFQPRQEVFLRLVEPLSVSVELVELVFKE</sequence>
<dbReference type="EMBL" id="KQ245382">
    <property type="protein sequence ID" value="KNC73618.1"/>
    <property type="molecule type" value="Genomic_DNA"/>
</dbReference>
<evidence type="ECO:0000313" key="2">
    <source>
        <dbReference type="EMBL" id="KNC73618.1"/>
    </source>
</evidence>
<dbReference type="Proteomes" id="UP000054560">
    <property type="component" value="Unassembled WGS sequence"/>
</dbReference>
<organism evidence="2 3">
    <name type="scientific">Sphaeroforma arctica JP610</name>
    <dbReference type="NCBI Taxonomy" id="667725"/>
    <lineage>
        <taxon>Eukaryota</taxon>
        <taxon>Ichthyosporea</taxon>
        <taxon>Ichthyophonida</taxon>
        <taxon>Sphaeroforma</taxon>
    </lineage>
</organism>